<dbReference type="AlphaFoldDB" id="A0A9W6X481"/>
<dbReference type="EMBL" id="BSXT01000602">
    <property type="protein sequence ID" value="GMF30722.1"/>
    <property type="molecule type" value="Genomic_DNA"/>
</dbReference>
<reference evidence="2" key="1">
    <citation type="submission" date="2023-04" db="EMBL/GenBank/DDBJ databases">
        <title>Phytophthora fragariaefolia NBRC 109709.</title>
        <authorList>
            <person name="Ichikawa N."/>
            <person name="Sato H."/>
            <person name="Tonouchi N."/>
        </authorList>
    </citation>
    <scope>NUCLEOTIDE SEQUENCE</scope>
    <source>
        <strain evidence="2">NBRC 109709</strain>
    </source>
</reference>
<feature type="chain" id="PRO_5040850211" evidence="1">
    <location>
        <begin position="24"/>
        <end position="75"/>
    </location>
</feature>
<sequence length="75" mass="8173">MKIAQVFVFTAVMAALTAVPSFAIPRTPDPLRRLRTDDLAVETMMEQQPGSRILASDGIEETAGGSWNVLLGERK</sequence>
<evidence type="ECO:0000313" key="3">
    <source>
        <dbReference type="Proteomes" id="UP001165121"/>
    </source>
</evidence>
<evidence type="ECO:0000313" key="2">
    <source>
        <dbReference type="EMBL" id="GMF30722.1"/>
    </source>
</evidence>
<gene>
    <name evidence="2" type="ORF">Pfra01_000685700</name>
</gene>
<evidence type="ECO:0000256" key="1">
    <source>
        <dbReference type="SAM" id="SignalP"/>
    </source>
</evidence>
<name>A0A9W6X481_9STRA</name>
<comment type="caution">
    <text evidence="2">The sequence shown here is derived from an EMBL/GenBank/DDBJ whole genome shotgun (WGS) entry which is preliminary data.</text>
</comment>
<keyword evidence="1" id="KW-0732">Signal</keyword>
<keyword evidence="3" id="KW-1185">Reference proteome</keyword>
<organism evidence="2 3">
    <name type="scientific">Phytophthora fragariaefolia</name>
    <dbReference type="NCBI Taxonomy" id="1490495"/>
    <lineage>
        <taxon>Eukaryota</taxon>
        <taxon>Sar</taxon>
        <taxon>Stramenopiles</taxon>
        <taxon>Oomycota</taxon>
        <taxon>Peronosporomycetes</taxon>
        <taxon>Peronosporales</taxon>
        <taxon>Peronosporaceae</taxon>
        <taxon>Phytophthora</taxon>
    </lineage>
</organism>
<feature type="signal peptide" evidence="1">
    <location>
        <begin position="1"/>
        <end position="23"/>
    </location>
</feature>
<dbReference type="OrthoDB" id="110795at2759"/>
<proteinExistence type="predicted"/>
<protein>
    <submittedName>
        <fullName evidence="2">Unnamed protein product</fullName>
    </submittedName>
</protein>
<dbReference type="Proteomes" id="UP001165121">
    <property type="component" value="Unassembled WGS sequence"/>
</dbReference>
<accession>A0A9W6X481</accession>